<dbReference type="SUPFAM" id="SSF102405">
    <property type="entry name" value="MCP/YpsA-like"/>
    <property type="match status" value="1"/>
</dbReference>
<evidence type="ECO:0000313" key="5">
    <source>
        <dbReference type="Proteomes" id="UP000054736"/>
    </source>
</evidence>
<dbReference type="NCBIfam" id="TIGR00730">
    <property type="entry name" value="Rossman fold protein, TIGR00730 family"/>
    <property type="match status" value="1"/>
</dbReference>
<evidence type="ECO:0000313" key="4">
    <source>
        <dbReference type="EMBL" id="KTC92592.1"/>
    </source>
</evidence>
<reference evidence="4 5" key="1">
    <citation type="submission" date="2015-11" db="EMBL/GenBank/DDBJ databases">
        <title>Genomic analysis of 38 Legionella species identifies large and diverse effector repertoires.</title>
        <authorList>
            <person name="Burstein D."/>
            <person name="Amaro F."/>
            <person name="Zusman T."/>
            <person name="Lifshitz Z."/>
            <person name="Cohen O."/>
            <person name="Gilbert J.A."/>
            <person name="Pupko T."/>
            <person name="Shuman H.A."/>
            <person name="Segal G."/>
        </authorList>
    </citation>
    <scope>NUCLEOTIDE SEQUENCE [LARGE SCALE GENOMIC DNA]</scope>
    <source>
        <strain evidence="4 5">ATCC 700990</strain>
    </source>
</reference>
<dbReference type="InterPro" id="IPR031100">
    <property type="entry name" value="LOG_fam"/>
</dbReference>
<dbReference type="InterPro" id="IPR005269">
    <property type="entry name" value="LOG"/>
</dbReference>
<dbReference type="Proteomes" id="UP000054736">
    <property type="component" value="Unassembled WGS sequence"/>
</dbReference>
<keyword evidence="5" id="KW-1185">Reference proteome</keyword>
<dbReference type="PANTHER" id="PTHR31223:SF70">
    <property type="entry name" value="LOG FAMILY PROTEIN YJL055W"/>
    <property type="match status" value="1"/>
</dbReference>
<sequence>MKSLCVYLGANFGNHPLFTQAVITLANEIVKKDLTLIYGGSSMGLMGLLATTIKENGGKVIGVTTSQLLKKEIPLETLDALHIVETMQERKLWMQQHADAFVVMPGGLGTLEEALETWNAIKIGLLSKPLGFLNIQDYFKHLLEFIETCTTNEFISQEQAKIPQVSSDPKLLLDQLDTQHLQLTGL</sequence>
<dbReference type="GO" id="GO:0008714">
    <property type="term" value="F:AMP nucleosidase activity"/>
    <property type="evidence" value="ECO:0007669"/>
    <property type="project" value="UniProtKB-EC"/>
</dbReference>
<proteinExistence type="inferred from homology"/>
<dbReference type="RefSeq" id="WP_065235893.1">
    <property type="nucleotide sequence ID" value="NZ_CAAAIU010000011.1"/>
</dbReference>
<evidence type="ECO:0000256" key="2">
    <source>
        <dbReference type="ARBA" id="ARBA00006763"/>
    </source>
</evidence>
<dbReference type="OrthoDB" id="9801098at2"/>
<keyword evidence="3" id="KW-0203">Cytokinin biosynthesis</keyword>
<dbReference type="GO" id="GO:0009691">
    <property type="term" value="P:cytokinin biosynthetic process"/>
    <property type="evidence" value="ECO:0007669"/>
    <property type="project" value="UniProtKB-UniRule"/>
</dbReference>
<gene>
    <name evidence="4" type="ORF">Ldro_0582</name>
</gene>
<keyword evidence="3" id="KW-0378">Hydrolase</keyword>
<evidence type="ECO:0000256" key="3">
    <source>
        <dbReference type="RuleBase" id="RU363015"/>
    </source>
</evidence>
<comment type="similarity">
    <text evidence="2 3">Belongs to the LOG family.</text>
</comment>
<name>A0A0W0TAM9_9GAMM</name>
<comment type="caution">
    <text evidence="4">The sequence shown here is derived from an EMBL/GenBank/DDBJ whole genome shotgun (WGS) entry which is preliminary data.</text>
</comment>
<dbReference type="PANTHER" id="PTHR31223">
    <property type="entry name" value="LOG FAMILY PROTEIN YJL055W"/>
    <property type="match status" value="1"/>
</dbReference>
<dbReference type="EMBL" id="LNXY01000004">
    <property type="protein sequence ID" value="KTC92592.1"/>
    <property type="molecule type" value="Genomic_DNA"/>
</dbReference>
<dbReference type="Gene3D" id="3.40.50.450">
    <property type="match status" value="1"/>
</dbReference>
<dbReference type="AlphaFoldDB" id="A0A0W0TAM9"/>
<comment type="catalytic activity">
    <reaction evidence="1">
        <text>AMP + H2O = D-ribose 5-phosphate + adenine</text>
        <dbReference type="Rhea" id="RHEA:20129"/>
        <dbReference type="ChEBI" id="CHEBI:15377"/>
        <dbReference type="ChEBI" id="CHEBI:16708"/>
        <dbReference type="ChEBI" id="CHEBI:78346"/>
        <dbReference type="ChEBI" id="CHEBI:456215"/>
        <dbReference type="EC" id="3.2.2.4"/>
    </reaction>
</comment>
<dbReference type="GO" id="GO:0005829">
    <property type="term" value="C:cytosol"/>
    <property type="evidence" value="ECO:0007669"/>
    <property type="project" value="TreeGrafter"/>
</dbReference>
<dbReference type="PATRIC" id="fig|1212489.4.peg.603"/>
<dbReference type="Pfam" id="PF03641">
    <property type="entry name" value="Lysine_decarbox"/>
    <property type="match status" value="1"/>
</dbReference>
<accession>A0A0W0TAM9</accession>
<organism evidence="4 5">
    <name type="scientific">Legionella drozanskii LLAP-1</name>
    <dbReference type="NCBI Taxonomy" id="1212489"/>
    <lineage>
        <taxon>Bacteria</taxon>
        <taxon>Pseudomonadati</taxon>
        <taxon>Pseudomonadota</taxon>
        <taxon>Gammaproteobacteria</taxon>
        <taxon>Legionellales</taxon>
        <taxon>Legionellaceae</taxon>
        <taxon>Legionella</taxon>
    </lineage>
</organism>
<dbReference type="EC" id="3.2.2.n1" evidence="3"/>
<protein>
    <recommendedName>
        <fullName evidence="3">Cytokinin riboside 5'-monophosphate phosphoribohydrolase</fullName>
        <ecNumber evidence="3">3.2.2.n1</ecNumber>
    </recommendedName>
</protein>
<dbReference type="STRING" id="1212489.Ldro_0582"/>
<evidence type="ECO:0000256" key="1">
    <source>
        <dbReference type="ARBA" id="ARBA00000274"/>
    </source>
</evidence>